<feature type="region of interest" description="Disordered" evidence="1">
    <location>
        <begin position="1"/>
        <end position="31"/>
    </location>
</feature>
<gene>
    <name evidence="2" type="ORF">HMPREF9123_1980</name>
</gene>
<dbReference type="HOGENOM" id="CLU_2771583_0_0_4"/>
<name>F2BE24_9NEIS</name>
<evidence type="ECO:0000256" key="1">
    <source>
        <dbReference type="SAM" id="MobiDB-lite"/>
    </source>
</evidence>
<evidence type="ECO:0000313" key="3">
    <source>
        <dbReference type="Proteomes" id="UP000004105"/>
    </source>
</evidence>
<dbReference type="AlphaFoldDB" id="F2BE24"/>
<organism evidence="2 3">
    <name type="scientific">Neisseria bacilliformis ATCC BAA-1200</name>
    <dbReference type="NCBI Taxonomy" id="888742"/>
    <lineage>
        <taxon>Bacteria</taxon>
        <taxon>Pseudomonadati</taxon>
        <taxon>Pseudomonadota</taxon>
        <taxon>Betaproteobacteria</taxon>
        <taxon>Neisseriales</taxon>
        <taxon>Neisseriaceae</taxon>
        <taxon>Neisseria</taxon>
    </lineage>
</organism>
<keyword evidence="3" id="KW-1185">Reference proteome</keyword>
<dbReference type="Proteomes" id="UP000004105">
    <property type="component" value="Unassembled WGS sequence"/>
</dbReference>
<protein>
    <submittedName>
        <fullName evidence="2">Uncharacterized protein</fullName>
    </submittedName>
</protein>
<evidence type="ECO:0000313" key="2">
    <source>
        <dbReference type="EMBL" id="EGF10343.1"/>
    </source>
</evidence>
<comment type="caution">
    <text evidence="2">The sequence shown here is derived from an EMBL/GenBank/DDBJ whole genome shotgun (WGS) entry which is preliminary data.</text>
</comment>
<reference evidence="2 3" key="1">
    <citation type="submission" date="2011-02" db="EMBL/GenBank/DDBJ databases">
        <authorList>
            <person name="Muzny D."/>
            <person name="Qin X."/>
            <person name="Deng J."/>
            <person name="Jiang H."/>
            <person name="Liu Y."/>
            <person name="Qu J."/>
            <person name="Song X.-Z."/>
            <person name="Zhang L."/>
            <person name="Thornton R."/>
            <person name="Coyle M."/>
            <person name="Francisco L."/>
            <person name="Jackson L."/>
            <person name="Javaid M."/>
            <person name="Korchina V."/>
            <person name="Kovar C."/>
            <person name="Mata R."/>
            <person name="Mathew T."/>
            <person name="Ngo R."/>
            <person name="Nguyen L."/>
            <person name="Nguyen N."/>
            <person name="Okwuonu G."/>
            <person name="Ongeri F."/>
            <person name="Pham C."/>
            <person name="Simmons D."/>
            <person name="Wilczek-Boney K."/>
            <person name="Hale W."/>
            <person name="Jakkamsetti A."/>
            <person name="Pham P."/>
            <person name="Ruth R."/>
            <person name="San Lucas F."/>
            <person name="Warren J."/>
            <person name="Zhang J."/>
            <person name="Zhao Z."/>
            <person name="Zhou C."/>
            <person name="Zhu D."/>
            <person name="Lee S."/>
            <person name="Bess C."/>
            <person name="Blankenburg K."/>
            <person name="Forbes L."/>
            <person name="Fu Q."/>
            <person name="Gubbala S."/>
            <person name="Hirani K."/>
            <person name="Jayaseelan J.C."/>
            <person name="Lara F."/>
            <person name="Munidasa M."/>
            <person name="Palculict T."/>
            <person name="Patil S."/>
            <person name="Pu L.-L."/>
            <person name="Saada N."/>
            <person name="Tang L."/>
            <person name="Weissenberger G."/>
            <person name="Zhu Y."/>
            <person name="Hemphill L."/>
            <person name="Shang Y."/>
            <person name="Youmans B."/>
            <person name="Ayvaz T."/>
            <person name="Ross M."/>
            <person name="Santibanez J."/>
            <person name="Aqrawi P."/>
            <person name="Gross S."/>
            <person name="Joshi V."/>
            <person name="Fowler G."/>
            <person name="Nazareth L."/>
            <person name="Reid J."/>
            <person name="Worley K."/>
            <person name="Petrosino J."/>
            <person name="Highlander S."/>
            <person name="Gibbs R."/>
        </authorList>
    </citation>
    <scope>NUCLEOTIDE SEQUENCE [LARGE SCALE GENOMIC DNA]</scope>
    <source>
        <strain evidence="2 3">ATCC BAA-1200</strain>
    </source>
</reference>
<accession>F2BE24</accession>
<sequence>MWKTPKNKALRQTSPNSRNRTDSENRPVSGDARIILQVPVGRTFFRYKAKHKNTEHTVSDGLLFFAIKT</sequence>
<dbReference type="EMBL" id="AFAY01000042">
    <property type="protein sequence ID" value="EGF10343.1"/>
    <property type="molecule type" value="Genomic_DNA"/>
</dbReference>
<proteinExistence type="predicted"/>